<keyword evidence="1" id="KW-0472">Membrane</keyword>
<keyword evidence="1" id="KW-0812">Transmembrane</keyword>
<gene>
    <name evidence="2" type="ORF">ABFY20_15990</name>
</gene>
<reference evidence="2" key="1">
    <citation type="submission" date="2024-05" db="EMBL/GenBank/DDBJ databases">
        <title>Herbiconiux sp. A18JL235.</title>
        <authorList>
            <person name="Zhang G."/>
        </authorList>
    </citation>
    <scope>NUCLEOTIDE SEQUENCE</scope>
    <source>
        <strain evidence="2">A18JL235</strain>
    </source>
</reference>
<feature type="transmembrane region" description="Helical" evidence="1">
    <location>
        <begin position="6"/>
        <end position="29"/>
    </location>
</feature>
<dbReference type="AlphaFoldDB" id="A0AB39BF07"/>
<dbReference type="EMBL" id="CP162511">
    <property type="protein sequence ID" value="XDI04824.1"/>
    <property type="molecule type" value="Genomic_DNA"/>
</dbReference>
<name>A0AB39BF07_9MICO</name>
<sequence length="71" mass="7521">MDSSVAVIIAIAVYVLGFVLAILILSAVIRNAVRKGIEDVLYKKGKDGLWSAEPGIVAVAKEIAAATRERP</sequence>
<evidence type="ECO:0000256" key="1">
    <source>
        <dbReference type="SAM" id="Phobius"/>
    </source>
</evidence>
<evidence type="ECO:0000313" key="2">
    <source>
        <dbReference type="EMBL" id="XDI04824.1"/>
    </source>
</evidence>
<protein>
    <submittedName>
        <fullName evidence="2">Uncharacterized protein</fullName>
    </submittedName>
</protein>
<proteinExistence type="predicted"/>
<keyword evidence="1" id="KW-1133">Transmembrane helix</keyword>
<accession>A0AB39BF07</accession>
<dbReference type="RefSeq" id="WP_368497224.1">
    <property type="nucleotide sequence ID" value="NZ_CP162511.1"/>
</dbReference>
<organism evidence="2">
    <name type="scientific">Herbiconiux sp. A18JL235</name>
    <dbReference type="NCBI Taxonomy" id="3152363"/>
    <lineage>
        <taxon>Bacteria</taxon>
        <taxon>Bacillati</taxon>
        <taxon>Actinomycetota</taxon>
        <taxon>Actinomycetes</taxon>
        <taxon>Micrococcales</taxon>
        <taxon>Microbacteriaceae</taxon>
        <taxon>Herbiconiux</taxon>
    </lineage>
</organism>